<gene>
    <name evidence="1" type="ORF">J2Z83_000759</name>
</gene>
<evidence type="ECO:0000313" key="1">
    <source>
        <dbReference type="EMBL" id="MBP1968667.1"/>
    </source>
</evidence>
<accession>A0ABS4ICJ6</accession>
<proteinExistence type="predicted"/>
<name>A0ABS4ICJ6_9BACI</name>
<comment type="caution">
    <text evidence="1">The sequence shown here is derived from an EMBL/GenBank/DDBJ whole genome shotgun (WGS) entry which is preliminary data.</text>
</comment>
<evidence type="ECO:0000313" key="2">
    <source>
        <dbReference type="Proteomes" id="UP001519345"/>
    </source>
</evidence>
<dbReference type="Proteomes" id="UP001519345">
    <property type="component" value="Unassembled WGS sequence"/>
</dbReference>
<keyword evidence="2" id="KW-1185">Reference proteome</keyword>
<reference evidence="1 2" key="1">
    <citation type="submission" date="2021-03" db="EMBL/GenBank/DDBJ databases">
        <title>Genomic Encyclopedia of Type Strains, Phase IV (KMG-IV): sequencing the most valuable type-strain genomes for metagenomic binning, comparative biology and taxonomic classification.</title>
        <authorList>
            <person name="Goeker M."/>
        </authorList>
    </citation>
    <scope>NUCLEOTIDE SEQUENCE [LARGE SCALE GENOMIC DNA]</scope>
    <source>
        <strain evidence="1 2">DSM 25609</strain>
    </source>
</reference>
<protein>
    <submittedName>
        <fullName evidence="1">Uncharacterized protein</fullName>
    </submittedName>
</protein>
<organism evidence="1 2">
    <name type="scientific">Virgibacillus natechei</name>
    <dbReference type="NCBI Taxonomy" id="1216297"/>
    <lineage>
        <taxon>Bacteria</taxon>
        <taxon>Bacillati</taxon>
        <taxon>Bacillota</taxon>
        <taxon>Bacilli</taxon>
        <taxon>Bacillales</taxon>
        <taxon>Bacillaceae</taxon>
        <taxon>Virgibacillus</taxon>
    </lineage>
</organism>
<sequence length="45" mass="5481">MEKYGNWSDYEMEIYNDETLTITMIAKTTGTMMRIHRKRIIRLLI</sequence>
<dbReference type="EMBL" id="JAGGKX010000002">
    <property type="protein sequence ID" value="MBP1968667.1"/>
    <property type="molecule type" value="Genomic_DNA"/>
</dbReference>